<dbReference type="Gene3D" id="2.60.120.260">
    <property type="entry name" value="Galactose-binding domain-like"/>
    <property type="match status" value="1"/>
</dbReference>
<dbReference type="AlphaFoldDB" id="H1XWG2"/>
<dbReference type="KEGG" id="caby:Cabys_4015"/>
<evidence type="ECO:0000313" key="5">
    <source>
        <dbReference type="Proteomes" id="UP000183868"/>
    </source>
</evidence>
<reference evidence="3 4" key="1">
    <citation type="submission" date="2011-09" db="EMBL/GenBank/DDBJ databases">
        <title>The permanent draft genome of Caldithrix abyssi DSM 13497.</title>
        <authorList>
            <consortium name="US DOE Joint Genome Institute (JGI-PGF)"/>
            <person name="Lucas S."/>
            <person name="Han J."/>
            <person name="Lapidus A."/>
            <person name="Bruce D."/>
            <person name="Goodwin L."/>
            <person name="Pitluck S."/>
            <person name="Peters L."/>
            <person name="Kyrpides N."/>
            <person name="Mavromatis K."/>
            <person name="Ivanova N."/>
            <person name="Mikhailova N."/>
            <person name="Chertkov O."/>
            <person name="Detter J.C."/>
            <person name="Tapia R."/>
            <person name="Han C."/>
            <person name="Land M."/>
            <person name="Hauser L."/>
            <person name="Markowitz V."/>
            <person name="Cheng J.-F."/>
            <person name="Hugenholtz P."/>
            <person name="Woyke T."/>
            <person name="Wu D."/>
            <person name="Spring S."/>
            <person name="Brambilla E."/>
            <person name="Klenk H.-P."/>
            <person name="Eisen J.A."/>
        </authorList>
    </citation>
    <scope>NUCLEOTIDE SEQUENCE [LARGE SCALE GENOMIC DNA]</scope>
    <source>
        <strain evidence="3 4">DSM 13497</strain>
    </source>
</reference>
<evidence type="ECO:0000313" key="2">
    <source>
        <dbReference type="EMBL" id="APF20760.1"/>
    </source>
</evidence>
<dbReference type="PROSITE" id="PS51352">
    <property type="entry name" value="THIOREDOXIN_2"/>
    <property type="match status" value="1"/>
</dbReference>
<dbReference type="SUPFAM" id="SSF52833">
    <property type="entry name" value="Thioredoxin-like"/>
    <property type="match status" value="1"/>
</dbReference>
<dbReference type="HOGENOM" id="CLU_433258_0_0_0"/>
<feature type="domain" description="Thioredoxin" evidence="1">
    <location>
        <begin position="267"/>
        <end position="407"/>
    </location>
</feature>
<dbReference type="Gene3D" id="2.60.40.4070">
    <property type="match status" value="1"/>
</dbReference>
<dbReference type="NCBIfam" id="TIGR04183">
    <property type="entry name" value="Por_Secre_tail"/>
    <property type="match status" value="1"/>
</dbReference>
<dbReference type="Proteomes" id="UP000004671">
    <property type="component" value="Chromosome"/>
</dbReference>
<dbReference type="InterPro" id="IPR026444">
    <property type="entry name" value="Secre_tail"/>
</dbReference>
<dbReference type="InParanoid" id="H1XWG2"/>
<organism evidence="3 4">
    <name type="scientific">Caldithrix abyssi DSM 13497</name>
    <dbReference type="NCBI Taxonomy" id="880073"/>
    <lineage>
        <taxon>Bacteria</taxon>
        <taxon>Pseudomonadati</taxon>
        <taxon>Calditrichota</taxon>
        <taxon>Calditrichia</taxon>
        <taxon>Calditrichales</taxon>
        <taxon>Calditrichaceae</taxon>
        <taxon>Caldithrix</taxon>
    </lineage>
</organism>
<sequence length="631" mass="69517" precursor="true">MRGLILSFALLFLSITLVFGGVNKVSNAILDESFESGFPPSGWTKFSDSFSLESWQQSSEKSRTGSYSALAEVQFIYPCDIWLVTPALDLSGVTRATLYFYEDADGWESGGGTHYIAVSTTSPSSSSSFTTILEMTPSNHTIEGFSGGVVEVDLSAYAGQSTVYVGFHYSNPGSPNYQWYIDDVKVVVPSDHDVMAFSLDMDAHYAPNTTVQPMATVKNEGKNTETFDVEFGYYDWNDNPVAISTKTVTALAPGAKQQVTFDNYTFAQEGYTFYVKTLLSTDQDASNDIATKFINSYASQKEVVLPEEFTDTECTYCPGAAEALDSLYKAYPNNVAIIAYHGGFSGNDPFDNSYASARRSYYGVSAYPTCYFGGDRKRVGGASAGSDWSGIYADYEALYQAERQEYTPFTMDIAWTENGNSISATATVTYESVTFDKNLYIRWALCESHIAYNWETSMDSLHFVERLMIPDANGTKLWESASAPSAGDQVQNSITFDIPADVVKENCELIAFVQNDDTKEVMVAAKVDLGNPPSAINQLKSGLPQGFYLAQNYPNPFNPFTSIRYDLPQAAHVELAVYDLSGKKVMELVNAQQNAGSYEYRLNAADLASGVYIYMLKAGNYRASKKMILLR</sequence>
<gene>
    <name evidence="2" type="ORF">Cabys_4015</name>
    <name evidence="3" type="ORF">Calab_1116</name>
</gene>
<dbReference type="EMBL" id="CM001402">
    <property type="protein sequence ID" value="EHO40744.1"/>
    <property type="molecule type" value="Genomic_DNA"/>
</dbReference>
<dbReference type="STRING" id="880073.Cabys_4015"/>
<dbReference type="InterPro" id="IPR013766">
    <property type="entry name" value="Thioredoxin_domain"/>
</dbReference>
<accession>H1XWG2</accession>
<name>H1XWG2_CALAY</name>
<dbReference type="EMBL" id="CP018099">
    <property type="protein sequence ID" value="APF20760.1"/>
    <property type="molecule type" value="Genomic_DNA"/>
</dbReference>
<dbReference type="NCBIfam" id="NF038128">
    <property type="entry name" value="choice_anch_J"/>
    <property type="match status" value="1"/>
</dbReference>
<dbReference type="InterPro" id="IPR013783">
    <property type="entry name" value="Ig-like_fold"/>
</dbReference>
<dbReference type="Proteomes" id="UP000183868">
    <property type="component" value="Chromosome"/>
</dbReference>
<reference evidence="2 5" key="2">
    <citation type="submission" date="2016-11" db="EMBL/GenBank/DDBJ databases">
        <title>Genomic analysis of Caldithrix abyssi and proposal of a novel bacterial phylum Caldithrichaeota.</title>
        <authorList>
            <person name="Kublanov I."/>
            <person name="Sigalova O."/>
            <person name="Gavrilov S."/>
            <person name="Lebedinsky A."/>
            <person name="Ivanova N."/>
            <person name="Daum C."/>
            <person name="Reddy T."/>
            <person name="Klenk H.P."/>
            <person name="Goker M."/>
            <person name="Reva O."/>
            <person name="Miroshnichenko M."/>
            <person name="Kyprides N."/>
            <person name="Woyke T."/>
            <person name="Gelfand M."/>
        </authorList>
    </citation>
    <scope>NUCLEOTIDE SEQUENCE [LARGE SCALE GENOMIC DNA]</scope>
    <source>
        <strain evidence="2 5">LF13</strain>
    </source>
</reference>
<evidence type="ECO:0000313" key="3">
    <source>
        <dbReference type="EMBL" id="EHO40744.1"/>
    </source>
</evidence>
<dbReference type="RefSeq" id="WP_006927771.1">
    <property type="nucleotide sequence ID" value="NZ_CM001402.1"/>
</dbReference>
<dbReference type="eggNOG" id="COG0526">
    <property type="taxonomic scope" value="Bacteria"/>
</dbReference>
<proteinExistence type="predicted"/>
<evidence type="ECO:0000313" key="4">
    <source>
        <dbReference type="Proteomes" id="UP000004671"/>
    </source>
</evidence>
<dbReference type="PaxDb" id="880073-Calab_1116"/>
<protein>
    <submittedName>
        <fullName evidence="3">Cleaved adhesin domain protein</fullName>
    </submittedName>
    <submittedName>
        <fullName evidence="2">Por secretion system C-terminal sorting domain-containing protein</fullName>
    </submittedName>
</protein>
<dbReference type="eggNOG" id="COG3693">
    <property type="taxonomic scope" value="Bacteria"/>
</dbReference>
<dbReference type="Gene3D" id="3.40.30.10">
    <property type="entry name" value="Glutaredoxin"/>
    <property type="match status" value="1"/>
</dbReference>
<dbReference type="Gene3D" id="2.60.40.10">
    <property type="entry name" value="Immunoglobulins"/>
    <property type="match status" value="2"/>
</dbReference>
<dbReference type="Pfam" id="PF18962">
    <property type="entry name" value="Por_Secre_tail"/>
    <property type="match status" value="1"/>
</dbReference>
<dbReference type="InterPro" id="IPR036249">
    <property type="entry name" value="Thioredoxin-like_sf"/>
</dbReference>
<evidence type="ECO:0000259" key="1">
    <source>
        <dbReference type="PROSITE" id="PS51352"/>
    </source>
</evidence>
<dbReference type="OrthoDB" id="9794725at2"/>
<keyword evidence="4" id="KW-1185">Reference proteome</keyword>